<evidence type="ECO:0000259" key="1">
    <source>
        <dbReference type="Pfam" id="PF24626"/>
    </source>
</evidence>
<dbReference type="Pfam" id="PF24626">
    <property type="entry name" value="SH3_Tf2-1"/>
    <property type="match status" value="1"/>
</dbReference>
<keyword evidence="3" id="KW-1185">Reference proteome</keyword>
<gene>
    <name evidence="2" type="ORF">ACH5RR_009385</name>
</gene>
<comment type="caution">
    <text evidence="2">The sequence shown here is derived from an EMBL/GenBank/DDBJ whole genome shotgun (WGS) entry which is preliminary data.</text>
</comment>
<evidence type="ECO:0000313" key="2">
    <source>
        <dbReference type="EMBL" id="KAL3530063.1"/>
    </source>
</evidence>
<protein>
    <recommendedName>
        <fullName evidence="1">Tf2-1-like SH3-like domain-containing protein</fullName>
    </recommendedName>
</protein>
<dbReference type="EMBL" id="JBJUIK010000004">
    <property type="protein sequence ID" value="KAL3530063.1"/>
    <property type="molecule type" value="Genomic_DNA"/>
</dbReference>
<dbReference type="PANTHER" id="PTHR46148">
    <property type="entry name" value="CHROMO DOMAIN-CONTAINING PROTEIN"/>
    <property type="match status" value="1"/>
</dbReference>
<proteinExistence type="predicted"/>
<dbReference type="InterPro" id="IPR056924">
    <property type="entry name" value="SH3_Tf2-1"/>
</dbReference>
<reference evidence="2 3" key="1">
    <citation type="submission" date="2024-11" db="EMBL/GenBank/DDBJ databases">
        <title>A near-complete genome assembly of Cinchona calisaya.</title>
        <authorList>
            <person name="Lian D.C."/>
            <person name="Zhao X.W."/>
            <person name="Wei L."/>
        </authorList>
    </citation>
    <scope>NUCLEOTIDE SEQUENCE [LARGE SCALE GENOMIC DNA]</scope>
    <source>
        <tissue evidence="2">Nenye</tissue>
    </source>
</reference>
<name>A0ABD3AG15_9GENT</name>
<sequence>MASMALAEWWYDTSYHSAIQMTPFEALHGFKAPQLALGPYLQTNVAAVEEILKERIKMDRLLKENLAKAKSRMKHFVDKKRSDRQFEVGDWVYLKLKPLRQYSVQRRYNEKLLAKYYGPYKVLEKIGMVAYYKLALPTTSKIYPVFHVSLLKKKISSKAVPIDDLPILDEKGK</sequence>
<organism evidence="2 3">
    <name type="scientific">Cinchona calisaya</name>
    <dbReference type="NCBI Taxonomy" id="153742"/>
    <lineage>
        <taxon>Eukaryota</taxon>
        <taxon>Viridiplantae</taxon>
        <taxon>Streptophyta</taxon>
        <taxon>Embryophyta</taxon>
        <taxon>Tracheophyta</taxon>
        <taxon>Spermatophyta</taxon>
        <taxon>Magnoliopsida</taxon>
        <taxon>eudicotyledons</taxon>
        <taxon>Gunneridae</taxon>
        <taxon>Pentapetalae</taxon>
        <taxon>asterids</taxon>
        <taxon>lamiids</taxon>
        <taxon>Gentianales</taxon>
        <taxon>Rubiaceae</taxon>
        <taxon>Cinchonoideae</taxon>
        <taxon>Cinchoneae</taxon>
        <taxon>Cinchona</taxon>
    </lineage>
</organism>
<evidence type="ECO:0000313" key="3">
    <source>
        <dbReference type="Proteomes" id="UP001630127"/>
    </source>
</evidence>
<feature type="domain" description="Tf2-1-like SH3-like" evidence="1">
    <location>
        <begin position="89"/>
        <end position="154"/>
    </location>
</feature>
<dbReference type="Proteomes" id="UP001630127">
    <property type="component" value="Unassembled WGS sequence"/>
</dbReference>
<dbReference type="PANTHER" id="PTHR46148:SF52">
    <property type="entry name" value="OS04G0603800 PROTEIN"/>
    <property type="match status" value="1"/>
</dbReference>
<accession>A0ABD3AG15</accession>
<dbReference type="AlphaFoldDB" id="A0ABD3AG15"/>